<gene>
    <name evidence="2" type="ORF">SAMN04489841_4571</name>
</gene>
<evidence type="ECO:0000256" key="1">
    <source>
        <dbReference type="SAM" id="Phobius"/>
    </source>
</evidence>
<evidence type="ECO:0000313" key="3">
    <source>
        <dbReference type="Proteomes" id="UP000199114"/>
    </source>
</evidence>
<reference evidence="3" key="1">
    <citation type="submission" date="2016-10" db="EMBL/GenBank/DDBJ databases">
        <authorList>
            <person name="Varghese N."/>
            <person name="Submissions S."/>
        </authorList>
    </citation>
    <scope>NUCLEOTIDE SEQUENCE [LARGE SCALE GENOMIC DNA]</scope>
    <source>
        <strain evidence="3">DSM 25055</strain>
    </source>
</reference>
<accession>A0A1H9S5N7</accession>
<name>A0A1H9S5N7_9EURY</name>
<proteinExistence type="predicted"/>
<keyword evidence="1" id="KW-1133">Transmembrane helix</keyword>
<sequence length="97" mass="10288">MAPPTVTVTVGFPMSGRHSLSFVELFRATPVKSSLLTLAPLALALGQVCNSYVNGVSPAVSITFAVIMVGFSVVAMGHHAAEHRVHRLEAEYGPERV</sequence>
<evidence type="ECO:0000313" key="2">
    <source>
        <dbReference type="EMBL" id="SER79663.1"/>
    </source>
</evidence>
<dbReference type="Proteomes" id="UP000199114">
    <property type="component" value="Unassembled WGS sequence"/>
</dbReference>
<keyword evidence="3" id="KW-1185">Reference proteome</keyword>
<organism evidence="2 3">
    <name type="scientific">Natrinema salaciae</name>
    <dbReference type="NCBI Taxonomy" id="1186196"/>
    <lineage>
        <taxon>Archaea</taxon>
        <taxon>Methanobacteriati</taxon>
        <taxon>Methanobacteriota</taxon>
        <taxon>Stenosarchaea group</taxon>
        <taxon>Halobacteria</taxon>
        <taxon>Halobacteriales</taxon>
        <taxon>Natrialbaceae</taxon>
        <taxon>Natrinema</taxon>
    </lineage>
</organism>
<protein>
    <submittedName>
        <fullName evidence="2">Uncharacterized protein</fullName>
    </submittedName>
</protein>
<feature type="transmembrane region" description="Helical" evidence="1">
    <location>
        <begin position="59"/>
        <end position="77"/>
    </location>
</feature>
<dbReference type="EMBL" id="FOFD01000008">
    <property type="protein sequence ID" value="SER79663.1"/>
    <property type="molecule type" value="Genomic_DNA"/>
</dbReference>
<keyword evidence="1" id="KW-0472">Membrane</keyword>
<dbReference type="AlphaFoldDB" id="A0A1H9S5N7"/>
<keyword evidence="1" id="KW-0812">Transmembrane</keyword>